<comment type="catalytic activity">
    <reaction evidence="14">
        <text>L-pipecolate + NADP(+) = Delta(1)-piperideine-2-carboxylate + NADPH + H(+)</text>
        <dbReference type="Rhea" id="RHEA:12524"/>
        <dbReference type="ChEBI" id="CHEBI:15378"/>
        <dbReference type="ChEBI" id="CHEBI:57783"/>
        <dbReference type="ChEBI" id="CHEBI:58349"/>
        <dbReference type="ChEBI" id="CHEBI:61185"/>
        <dbReference type="ChEBI" id="CHEBI:77631"/>
        <dbReference type="EC" id="1.5.1.1"/>
    </reaction>
    <physiologicalReaction direction="right-to-left" evidence="14">
        <dbReference type="Rhea" id="RHEA:12526"/>
    </physiologicalReaction>
</comment>
<evidence type="ECO:0000256" key="9">
    <source>
        <dbReference type="ARBA" id="ARBA00093227"/>
    </source>
</evidence>
<dbReference type="Pfam" id="PF02423">
    <property type="entry name" value="OCD_Mu_crystall"/>
    <property type="match status" value="1"/>
</dbReference>
<dbReference type="GO" id="GO:0005737">
    <property type="term" value="C:cytoplasm"/>
    <property type="evidence" value="ECO:0007669"/>
    <property type="project" value="TreeGrafter"/>
</dbReference>
<dbReference type="Gene3D" id="3.40.50.720">
    <property type="entry name" value="NAD(P)-binding Rossmann-like Domain"/>
    <property type="match status" value="1"/>
</dbReference>
<dbReference type="GO" id="GO:0047127">
    <property type="term" value="F:thiomorpholine-carboxylate dehydrogenase activity"/>
    <property type="evidence" value="ECO:0007669"/>
    <property type="project" value="UniProtKB-EC"/>
</dbReference>
<evidence type="ECO:0000256" key="12">
    <source>
        <dbReference type="ARBA" id="ARBA00093263"/>
    </source>
</evidence>
<comment type="catalytic activity">
    <reaction evidence="5">
        <text>L-pipecolate + NAD(+) = Delta(1)-piperideine-2-carboxylate + NADH + H(+)</text>
        <dbReference type="Rhea" id="RHEA:30807"/>
        <dbReference type="ChEBI" id="CHEBI:15378"/>
        <dbReference type="ChEBI" id="CHEBI:57540"/>
        <dbReference type="ChEBI" id="CHEBI:57945"/>
        <dbReference type="ChEBI" id="CHEBI:61185"/>
        <dbReference type="ChEBI" id="CHEBI:77631"/>
        <dbReference type="EC" id="1.5.1.1"/>
    </reaction>
    <physiologicalReaction direction="right-to-left" evidence="5">
        <dbReference type="Rhea" id="RHEA:30809"/>
    </physiologicalReaction>
</comment>
<gene>
    <name evidence="18" type="primary">Crym_0</name>
    <name evidence="18" type="ORF">FJT64_025079</name>
</gene>
<evidence type="ECO:0000256" key="4">
    <source>
        <dbReference type="ARBA" id="ARBA00033420"/>
    </source>
</evidence>
<protein>
    <recommendedName>
        <fullName evidence="3">Ketimine reductase mu-crystallin</fullName>
        <ecNumber evidence="16">1.5.1.1</ecNumber>
        <ecNumber evidence="2">1.5.1.25</ecNumber>
    </recommendedName>
    <alternativeName>
        <fullName evidence="17">1-piperideine-2-carboxylate/1-pyrroline-2-carboxylate reductase</fullName>
    </alternativeName>
    <alternativeName>
        <fullName evidence="4">NADP-regulated thyroid-hormone-binding protein</fullName>
    </alternativeName>
</protein>
<dbReference type="Gene3D" id="3.30.1780.10">
    <property type="entry name" value="ornithine cyclodeaminase, domain 1"/>
    <property type="match status" value="1"/>
</dbReference>
<dbReference type="GO" id="GO:0050241">
    <property type="term" value="F:pyrroline-2-carboxylate reductase activity"/>
    <property type="evidence" value="ECO:0007669"/>
    <property type="project" value="UniProtKB-EC"/>
</dbReference>
<dbReference type="InterPro" id="IPR003462">
    <property type="entry name" value="ODC_Mu_crystall"/>
</dbReference>
<dbReference type="PANTHER" id="PTHR13812:SF19">
    <property type="entry name" value="KETIMINE REDUCTASE MU-CRYSTALLIN"/>
    <property type="match status" value="1"/>
</dbReference>
<evidence type="ECO:0000313" key="18">
    <source>
        <dbReference type="EMBL" id="KAF0302912.1"/>
    </source>
</evidence>
<comment type="catalytic activity">
    <reaction evidence="8">
        <text>(3R)-1,4-thiomorpholine-3-carboxylate + NAD(+) = 3,4-dehydrothiomorpholine-3-carboxylate + NADH + 2 H(+)</text>
        <dbReference type="Rhea" id="RHEA:12504"/>
        <dbReference type="ChEBI" id="CHEBI:15378"/>
        <dbReference type="ChEBI" id="CHEBI:57540"/>
        <dbReference type="ChEBI" id="CHEBI:57945"/>
        <dbReference type="ChEBI" id="CHEBI:58517"/>
        <dbReference type="ChEBI" id="CHEBI:176873"/>
        <dbReference type="EC" id="1.5.1.25"/>
    </reaction>
    <physiologicalReaction direction="right-to-left" evidence="8">
        <dbReference type="Rhea" id="RHEA:12506"/>
    </physiologicalReaction>
</comment>
<evidence type="ECO:0000256" key="13">
    <source>
        <dbReference type="ARBA" id="ARBA00093264"/>
    </source>
</evidence>
<dbReference type="EC" id="1.5.1.1" evidence="16"/>
<comment type="catalytic activity">
    <reaction evidence="12">
        <text>(3R)-1,4-thiomorpholine-3-carboxylate + NADP(+) = 3,4-dehydrothiomorpholine-3-carboxylate + NADPH + 2 H(+)</text>
        <dbReference type="Rhea" id="RHEA:12500"/>
        <dbReference type="ChEBI" id="CHEBI:15378"/>
        <dbReference type="ChEBI" id="CHEBI:57783"/>
        <dbReference type="ChEBI" id="CHEBI:58349"/>
        <dbReference type="ChEBI" id="CHEBI:58517"/>
        <dbReference type="ChEBI" id="CHEBI:176873"/>
        <dbReference type="EC" id="1.5.1.25"/>
    </reaction>
    <physiologicalReaction direction="right-to-left" evidence="12">
        <dbReference type="Rhea" id="RHEA:12502"/>
    </physiologicalReaction>
</comment>
<dbReference type="PANTHER" id="PTHR13812">
    <property type="entry name" value="KETIMINE REDUCTASE MU-CRYSTALLIN"/>
    <property type="match status" value="1"/>
</dbReference>
<evidence type="ECO:0000256" key="5">
    <source>
        <dbReference type="ARBA" id="ARBA00093190"/>
    </source>
</evidence>
<dbReference type="OrthoDB" id="41492at2759"/>
<dbReference type="GO" id="GO:0042562">
    <property type="term" value="F:hormone binding"/>
    <property type="evidence" value="ECO:0007669"/>
    <property type="project" value="TreeGrafter"/>
</dbReference>
<evidence type="ECO:0000256" key="15">
    <source>
        <dbReference type="ARBA" id="ARBA00093567"/>
    </source>
</evidence>
<comment type="catalytic activity">
    <reaction evidence="6">
        <text>Delta(2)-thiazoline-2-carboxylate + NADPH + 2 H(+) = L-thiazolidine-2-carboxylate + NADP(+)</text>
        <dbReference type="Rhea" id="RHEA:68072"/>
        <dbReference type="ChEBI" id="CHEBI:15378"/>
        <dbReference type="ChEBI" id="CHEBI:57783"/>
        <dbReference type="ChEBI" id="CHEBI:58349"/>
        <dbReference type="ChEBI" id="CHEBI:176895"/>
        <dbReference type="ChEBI" id="CHEBI:176896"/>
    </reaction>
    <physiologicalReaction direction="left-to-right" evidence="6">
        <dbReference type="Rhea" id="RHEA:68073"/>
    </physiologicalReaction>
</comment>
<dbReference type="EC" id="1.5.1.25" evidence="2"/>
<comment type="catalytic activity">
    <reaction evidence="10">
        <text>(R)-lanthionine ketimine + NADPH + 2 H(+) = (3R,5R)-1,4-thiomorpholine-3,5-dicarboxylate + NADP(+)</text>
        <dbReference type="Rhea" id="RHEA:68040"/>
        <dbReference type="ChEBI" id="CHEBI:15378"/>
        <dbReference type="ChEBI" id="CHEBI:57783"/>
        <dbReference type="ChEBI" id="CHEBI:58349"/>
        <dbReference type="ChEBI" id="CHEBI:176891"/>
        <dbReference type="ChEBI" id="CHEBI:176892"/>
    </reaction>
    <physiologicalReaction direction="left-to-right" evidence="10">
        <dbReference type="Rhea" id="RHEA:68041"/>
    </physiologicalReaction>
</comment>
<dbReference type="SUPFAM" id="SSF51735">
    <property type="entry name" value="NAD(P)-binding Rossmann-fold domains"/>
    <property type="match status" value="1"/>
</dbReference>
<dbReference type="InterPro" id="IPR023401">
    <property type="entry name" value="ODC_N"/>
</dbReference>
<accession>A0A6A4WJQ6</accession>
<evidence type="ECO:0000256" key="7">
    <source>
        <dbReference type="ARBA" id="ARBA00093203"/>
    </source>
</evidence>
<sequence>MKEIFPDMYSEAAVWTDLGMIMGLEEDVKEHVLHKIRHTAKKYAHTMINVEPADKDALVPSSEQRSDVAEMAGAPPFLDDSAVEARLPWRPLVDAVERSLADYSRRDGSVQQPVRSSFFLPPGSGWFGSMSAFSKSADIIATKLVTSFPENVNLPKIQSTILVHSPADGSLLALMSGECITARRTAAASVAATRHLAARSSVLAILGSGVQARSHAEAFLEASDGVQEVRLWGRNRAAAGELVGSLSQQYPAVRFVHSESTQLCVAGADVINTTTASPEPILFDSWLPDKGVHINAVGGKVPHKTELEPALLQRAAVYTDSREGAASEVGPVRVPVRAEVGELVSGAATADKEKITVFLSFGMAVEDAVAARLVWSGYQSSGDH</sequence>
<dbReference type="EMBL" id="VIIS01001001">
    <property type="protein sequence ID" value="KAF0302912.1"/>
    <property type="molecule type" value="Genomic_DNA"/>
</dbReference>
<comment type="caution">
    <text evidence="18">The sequence shown here is derived from an EMBL/GenBank/DDBJ whole genome shotgun (WGS) entry which is preliminary data.</text>
</comment>
<dbReference type="InterPro" id="IPR036291">
    <property type="entry name" value="NAD(P)-bd_dom_sf"/>
</dbReference>
<dbReference type="AlphaFoldDB" id="A0A6A4WJQ6"/>
<comment type="catalytic activity">
    <reaction evidence="9">
        <text>(S)-cystathionine ketimine + NADPH + 2 H(+) = (3R,5S)-2,3,5,6,7-pentahydro-1,4-thiazepine-3,5-dicarboxylate + NADP(+)</text>
        <dbReference type="Rhea" id="RHEA:68036"/>
        <dbReference type="ChEBI" id="CHEBI:15378"/>
        <dbReference type="ChEBI" id="CHEBI:57783"/>
        <dbReference type="ChEBI" id="CHEBI:58349"/>
        <dbReference type="ChEBI" id="CHEBI:176808"/>
        <dbReference type="ChEBI" id="CHEBI:176810"/>
    </reaction>
    <physiologicalReaction direction="left-to-right" evidence="9">
        <dbReference type="Rhea" id="RHEA:68037"/>
    </physiologicalReaction>
</comment>
<evidence type="ECO:0000256" key="17">
    <source>
        <dbReference type="ARBA" id="ARBA00093650"/>
    </source>
</evidence>
<proteinExistence type="inferred from homology"/>
<evidence type="ECO:0000256" key="11">
    <source>
        <dbReference type="ARBA" id="ARBA00093250"/>
    </source>
</evidence>
<reference evidence="18 19" key="1">
    <citation type="submission" date="2019-07" db="EMBL/GenBank/DDBJ databases">
        <title>Draft genome assembly of a fouling barnacle, Amphibalanus amphitrite (Darwin, 1854): The first reference genome for Thecostraca.</title>
        <authorList>
            <person name="Kim W."/>
        </authorList>
    </citation>
    <scope>NUCLEOTIDE SEQUENCE [LARGE SCALE GENOMIC DNA]</scope>
    <source>
        <strain evidence="18">SNU_AA5</strain>
        <tissue evidence="18">Soma without cirri and trophi</tissue>
    </source>
</reference>
<evidence type="ECO:0000256" key="2">
    <source>
        <dbReference type="ARBA" id="ARBA00012883"/>
    </source>
</evidence>
<evidence type="ECO:0000256" key="16">
    <source>
        <dbReference type="ARBA" id="ARBA00093598"/>
    </source>
</evidence>
<evidence type="ECO:0000256" key="8">
    <source>
        <dbReference type="ARBA" id="ARBA00093226"/>
    </source>
</evidence>
<comment type="catalytic activity">
    <reaction evidence="13">
        <text>L-proline + NAD(+) = 1-pyrroline-2-carboxylate + NADH + H(+)</text>
        <dbReference type="Rhea" id="RHEA:20321"/>
        <dbReference type="ChEBI" id="CHEBI:15378"/>
        <dbReference type="ChEBI" id="CHEBI:39785"/>
        <dbReference type="ChEBI" id="CHEBI:57540"/>
        <dbReference type="ChEBI" id="CHEBI:57945"/>
        <dbReference type="ChEBI" id="CHEBI:60039"/>
        <dbReference type="EC" id="1.5.1.1"/>
    </reaction>
    <physiologicalReaction direction="right-to-left" evidence="13">
        <dbReference type="Rhea" id="RHEA:20323"/>
    </physiologicalReaction>
</comment>
<evidence type="ECO:0000256" key="6">
    <source>
        <dbReference type="ARBA" id="ARBA00093197"/>
    </source>
</evidence>
<name>A0A6A4WJQ6_AMPAM</name>
<organism evidence="18 19">
    <name type="scientific">Amphibalanus amphitrite</name>
    <name type="common">Striped barnacle</name>
    <name type="synonym">Balanus amphitrite</name>
    <dbReference type="NCBI Taxonomy" id="1232801"/>
    <lineage>
        <taxon>Eukaryota</taxon>
        <taxon>Metazoa</taxon>
        <taxon>Ecdysozoa</taxon>
        <taxon>Arthropoda</taxon>
        <taxon>Crustacea</taxon>
        <taxon>Multicrustacea</taxon>
        <taxon>Cirripedia</taxon>
        <taxon>Thoracica</taxon>
        <taxon>Thoracicalcarea</taxon>
        <taxon>Balanomorpha</taxon>
        <taxon>Balanoidea</taxon>
        <taxon>Balanidae</taxon>
        <taxon>Amphibalaninae</taxon>
        <taxon>Amphibalanus</taxon>
    </lineage>
</organism>
<evidence type="ECO:0000256" key="14">
    <source>
        <dbReference type="ARBA" id="ARBA00093273"/>
    </source>
</evidence>
<comment type="catalytic activity">
    <reaction evidence="11">
        <text>(S)-cystathionine ketimine + NADH + 2 H(+) = (3R,5S)-2,3,5,6,7-pentahydro-1,4-thiazepine-3,5-dicarboxylate + NAD(+)</text>
        <dbReference type="Rhea" id="RHEA:68032"/>
        <dbReference type="ChEBI" id="CHEBI:15378"/>
        <dbReference type="ChEBI" id="CHEBI:57540"/>
        <dbReference type="ChEBI" id="CHEBI:57945"/>
        <dbReference type="ChEBI" id="CHEBI:176808"/>
        <dbReference type="ChEBI" id="CHEBI:176810"/>
    </reaction>
    <physiologicalReaction direction="left-to-right" evidence="11">
        <dbReference type="Rhea" id="RHEA:68033"/>
    </physiologicalReaction>
</comment>
<dbReference type="Proteomes" id="UP000440578">
    <property type="component" value="Unassembled WGS sequence"/>
</dbReference>
<evidence type="ECO:0000256" key="3">
    <source>
        <dbReference type="ARBA" id="ARBA00015173"/>
    </source>
</evidence>
<comment type="catalytic activity">
    <reaction evidence="7">
        <text>L-proline + NADP(+) = 1-pyrroline-2-carboxylate + NADPH + H(+)</text>
        <dbReference type="Rhea" id="RHEA:20317"/>
        <dbReference type="ChEBI" id="CHEBI:15378"/>
        <dbReference type="ChEBI" id="CHEBI:39785"/>
        <dbReference type="ChEBI" id="CHEBI:57783"/>
        <dbReference type="ChEBI" id="CHEBI:58349"/>
        <dbReference type="ChEBI" id="CHEBI:60039"/>
        <dbReference type="EC" id="1.5.1.1"/>
    </reaction>
    <physiologicalReaction direction="right-to-left" evidence="7">
        <dbReference type="Rhea" id="RHEA:20319"/>
    </physiologicalReaction>
</comment>
<evidence type="ECO:0000256" key="10">
    <source>
        <dbReference type="ARBA" id="ARBA00093248"/>
    </source>
</evidence>
<keyword evidence="19" id="KW-1185">Reference proteome</keyword>
<comment type="subunit">
    <text evidence="15">Homodimer. Binds the thyroid hormone triiodothyronine (T3); T3 binding inhibits enzymatic activity.</text>
</comment>
<comment type="similarity">
    <text evidence="1">Belongs to the ornithine cyclodeaminase/mu-crystallin family.</text>
</comment>
<evidence type="ECO:0000256" key="1">
    <source>
        <dbReference type="ARBA" id="ARBA00008903"/>
    </source>
</evidence>
<evidence type="ECO:0000313" key="19">
    <source>
        <dbReference type="Proteomes" id="UP000440578"/>
    </source>
</evidence>